<evidence type="ECO:0000313" key="2">
    <source>
        <dbReference type="EMBL" id="MFD2216574.1"/>
    </source>
</evidence>
<accession>A0ABW5C5U5</accession>
<dbReference type="Proteomes" id="UP001597318">
    <property type="component" value="Unassembled WGS sequence"/>
</dbReference>
<sequence length="328" mass="38747">MLYDENDLVPRLEDELKYDPLYTQIKDRPTLKKEMFENKFINALQEDLHRWYSIAEAGAILDSNKRIAASTLKHYIDNLEDYVLPDEAPQSRYIRLNYLSIVKLKMVWLLKDELKMTGLQSAVGIIGTPVNNNMPNSYAPSLDQNQELRQYMQMTNMLMTIFMERGEDGRPRLKEDISNLLQSNQKLLESGDFLKKVEEQSETIEELNRQINEEKKNRETYQQELEEKYKDNLLVKDQLISELESKLEQQNKTIKSEIDETLVKKLEENDNKFNEFVNKNRIQSRAKQMAEEEWDKQGAFSKIFGNRSEFVKNKTEEFLITLTSDFDK</sequence>
<evidence type="ECO:0000256" key="1">
    <source>
        <dbReference type="SAM" id="Coils"/>
    </source>
</evidence>
<evidence type="ECO:0000313" key="3">
    <source>
        <dbReference type="Proteomes" id="UP001597318"/>
    </source>
</evidence>
<gene>
    <name evidence="2" type="ORF">ACFSKK_23130</name>
</gene>
<dbReference type="EMBL" id="JBHUIK010000007">
    <property type="protein sequence ID" value="MFD2216574.1"/>
    <property type="molecule type" value="Genomic_DNA"/>
</dbReference>
<feature type="coiled-coil region" evidence="1">
    <location>
        <begin position="194"/>
        <end position="260"/>
    </location>
</feature>
<protein>
    <recommendedName>
        <fullName evidence="4">MerR family transcriptional regulator</fullName>
    </recommendedName>
</protein>
<comment type="caution">
    <text evidence="2">The sequence shown here is derived from an EMBL/GenBank/DDBJ whole genome shotgun (WGS) entry which is preliminary data.</text>
</comment>
<dbReference type="RefSeq" id="WP_379053402.1">
    <property type="nucleotide sequence ID" value="NZ_JBHUIK010000007.1"/>
</dbReference>
<name>A0ABW5C5U5_9BACI</name>
<reference evidence="3" key="1">
    <citation type="journal article" date="2019" name="Int. J. Syst. Evol. Microbiol.">
        <title>The Global Catalogue of Microorganisms (GCM) 10K type strain sequencing project: providing services to taxonomists for standard genome sequencing and annotation.</title>
        <authorList>
            <consortium name="The Broad Institute Genomics Platform"/>
            <consortium name="The Broad Institute Genome Sequencing Center for Infectious Disease"/>
            <person name="Wu L."/>
            <person name="Ma J."/>
        </authorList>
    </citation>
    <scope>NUCLEOTIDE SEQUENCE [LARGE SCALE GENOMIC DNA]</scope>
    <source>
        <strain evidence="3">CGMCC 1.15474</strain>
    </source>
</reference>
<organism evidence="2 3">
    <name type="scientific">Metabacillus endolithicus</name>
    <dbReference type="NCBI Taxonomy" id="1535204"/>
    <lineage>
        <taxon>Bacteria</taxon>
        <taxon>Bacillati</taxon>
        <taxon>Bacillota</taxon>
        <taxon>Bacilli</taxon>
        <taxon>Bacillales</taxon>
        <taxon>Bacillaceae</taxon>
        <taxon>Metabacillus</taxon>
    </lineage>
</organism>
<evidence type="ECO:0008006" key="4">
    <source>
        <dbReference type="Google" id="ProtNLM"/>
    </source>
</evidence>
<keyword evidence="3" id="KW-1185">Reference proteome</keyword>
<proteinExistence type="predicted"/>
<keyword evidence="1" id="KW-0175">Coiled coil</keyword>